<dbReference type="PIRSF" id="PIRSF001123">
    <property type="entry name" value="PepA_GA"/>
    <property type="match status" value="1"/>
</dbReference>
<evidence type="ECO:0000256" key="1">
    <source>
        <dbReference type="ARBA" id="ARBA00006272"/>
    </source>
</evidence>
<feature type="binding site" evidence="8">
    <location>
        <position position="178"/>
    </location>
    <ligand>
        <name>Zn(2+)</name>
        <dbReference type="ChEBI" id="CHEBI:29105"/>
        <label>1</label>
    </ligand>
</feature>
<dbReference type="Gene3D" id="2.40.30.40">
    <property type="entry name" value="Peptidase M42, domain 2"/>
    <property type="match status" value="1"/>
</dbReference>
<dbReference type="InterPro" id="IPR051464">
    <property type="entry name" value="Peptidase_M42_aminopept"/>
</dbReference>
<dbReference type="SUPFAM" id="SSF53187">
    <property type="entry name" value="Zn-dependent exopeptidases"/>
    <property type="match status" value="1"/>
</dbReference>
<name>A0A942TDQ0_9BACI</name>
<accession>A0A942TDQ0</accession>
<dbReference type="PANTHER" id="PTHR32481">
    <property type="entry name" value="AMINOPEPTIDASE"/>
    <property type="match status" value="1"/>
</dbReference>
<dbReference type="CDD" id="cd05656">
    <property type="entry name" value="M42_Frv"/>
    <property type="match status" value="1"/>
</dbReference>
<protein>
    <submittedName>
        <fullName evidence="9">M42 family metallopeptidase</fullName>
    </submittedName>
</protein>
<feature type="binding site" evidence="8">
    <location>
        <position position="178"/>
    </location>
    <ligand>
        <name>Zn(2+)</name>
        <dbReference type="ChEBI" id="CHEBI:29105"/>
        <label>2</label>
    </ligand>
</feature>
<feature type="active site" description="Proton acceptor" evidence="7">
    <location>
        <position position="208"/>
    </location>
</feature>
<reference evidence="9 10" key="1">
    <citation type="submission" date="2021-05" db="EMBL/GenBank/DDBJ databases">
        <title>Novel Bacillus species.</title>
        <authorList>
            <person name="Liu G."/>
        </authorList>
    </citation>
    <scope>NUCLEOTIDE SEQUENCE [LARGE SCALE GENOMIC DNA]</scope>
    <source>
        <strain evidence="10">FJAT-49780</strain>
    </source>
</reference>
<evidence type="ECO:0000256" key="8">
    <source>
        <dbReference type="PIRSR" id="PIRSR001123-2"/>
    </source>
</evidence>
<keyword evidence="4 8" id="KW-0479">Metal-binding</keyword>
<evidence type="ECO:0000256" key="2">
    <source>
        <dbReference type="ARBA" id="ARBA00022438"/>
    </source>
</evidence>
<dbReference type="Pfam" id="PF05343">
    <property type="entry name" value="Peptidase_M42"/>
    <property type="match status" value="1"/>
</dbReference>
<dbReference type="GO" id="GO:0046872">
    <property type="term" value="F:metal ion binding"/>
    <property type="evidence" value="ECO:0007669"/>
    <property type="project" value="UniProtKB-UniRule"/>
</dbReference>
<dbReference type="SUPFAM" id="SSF101821">
    <property type="entry name" value="Aminopeptidase/glucanase lid domain"/>
    <property type="match status" value="1"/>
</dbReference>
<organism evidence="9 10">
    <name type="scientific">Lederbergia citri</name>
    <dbReference type="NCBI Taxonomy" id="2833580"/>
    <lineage>
        <taxon>Bacteria</taxon>
        <taxon>Bacillati</taxon>
        <taxon>Bacillota</taxon>
        <taxon>Bacilli</taxon>
        <taxon>Bacillales</taxon>
        <taxon>Bacillaceae</taxon>
        <taxon>Lederbergia</taxon>
    </lineage>
</organism>
<comment type="cofactor">
    <cofactor evidence="8">
        <name>a divalent metal cation</name>
        <dbReference type="ChEBI" id="CHEBI:60240"/>
    </cofactor>
    <text evidence="8">Binds 2 divalent metal cations per subunit.</text>
</comment>
<dbReference type="Proteomes" id="UP000681414">
    <property type="component" value="Unassembled WGS sequence"/>
</dbReference>
<evidence type="ECO:0000313" key="10">
    <source>
        <dbReference type="Proteomes" id="UP000681414"/>
    </source>
</evidence>
<comment type="similarity">
    <text evidence="1 6">Belongs to the peptidase M42 family.</text>
</comment>
<evidence type="ECO:0000256" key="4">
    <source>
        <dbReference type="ARBA" id="ARBA00022723"/>
    </source>
</evidence>
<evidence type="ECO:0000256" key="7">
    <source>
        <dbReference type="PIRSR" id="PIRSR001123-1"/>
    </source>
</evidence>
<dbReference type="InterPro" id="IPR008007">
    <property type="entry name" value="Peptidase_M42"/>
</dbReference>
<dbReference type="PANTHER" id="PTHR32481:SF0">
    <property type="entry name" value="AMINOPEPTIDASE YPDE-RELATED"/>
    <property type="match status" value="1"/>
</dbReference>
<dbReference type="AlphaFoldDB" id="A0A942TDQ0"/>
<keyword evidence="3" id="KW-0645">Protease</keyword>
<evidence type="ECO:0000256" key="6">
    <source>
        <dbReference type="PIRNR" id="PIRNR001123"/>
    </source>
</evidence>
<feature type="binding site" evidence="8">
    <location>
        <position position="318"/>
    </location>
    <ligand>
        <name>Zn(2+)</name>
        <dbReference type="ChEBI" id="CHEBI:29105"/>
        <label>2</label>
    </ligand>
</feature>
<feature type="binding site" evidence="8">
    <location>
        <position position="209"/>
    </location>
    <ligand>
        <name>Zn(2+)</name>
        <dbReference type="ChEBI" id="CHEBI:29105"/>
        <label>2</label>
    </ligand>
</feature>
<keyword evidence="5" id="KW-0378">Hydrolase</keyword>
<evidence type="ECO:0000313" key="9">
    <source>
        <dbReference type="EMBL" id="MBS4196061.1"/>
    </source>
</evidence>
<evidence type="ECO:0000256" key="3">
    <source>
        <dbReference type="ARBA" id="ARBA00022670"/>
    </source>
</evidence>
<dbReference type="Gene3D" id="3.40.630.10">
    <property type="entry name" value="Zn peptidases"/>
    <property type="match status" value="1"/>
</dbReference>
<comment type="caution">
    <text evidence="9">The sequence shown here is derived from an EMBL/GenBank/DDBJ whole genome shotgun (WGS) entry which is preliminary data.</text>
</comment>
<dbReference type="GO" id="GO:0004177">
    <property type="term" value="F:aminopeptidase activity"/>
    <property type="evidence" value="ECO:0007669"/>
    <property type="project" value="UniProtKB-UniRule"/>
</dbReference>
<proteinExistence type="inferred from homology"/>
<dbReference type="EMBL" id="JAGYPG010000002">
    <property type="protein sequence ID" value="MBS4196061.1"/>
    <property type="molecule type" value="Genomic_DNA"/>
</dbReference>
<dbReference type="GO" id="GO:0006508">
    <property type="term" value="P:proteolysis"/>
    <property type="evidence" value="ECO:0007669"/>
    <property type="project" value="UniProtKB-KW"/>
</dbReference>
<gene>
    <name evidence="9" type="ORF">KHA97_13425</name>
</gene>
<feature type="binding site" evidence="8">
    <location>
        <position position="62"/>
    </location>
    <ligand>
        <name>Zn(2+)</name>
        <dbReference type="ChEBI" id="CHEBI:29105"/>
        <label>1</label>
    </ligand>
</feature>
<feature type="binding site" evidence="8">
    <location>
        <position position="231"/>
    </location>
    <ligand>
        <name>Zn(2+)</name>
        <dbReference type="ChEBI" id="CHEBI:29105"/>
        <label>1</label>
    </ligand>
</feature>
<keyword evidence="2" id="KW-0031">Aminopeptidase</keyword>
<evidence type="ECO:0000256" key="5">
    <source>
        <dbReference type="ARBA" id="ARBA00022801"/>
    </source>
</evidence>
<dbReference type="InterPro" id="IPR023367">
    <property type="entry name" value="Peptidase_M42_dom2"/>
</dbReference>
<sequence length="356" mass="38798">MEKLIKELAELHGPSGFEQPVIEYITKKIKGFVDELKVDLHGNIIARKRGANPGPKVIVTAHMDEVGFIVRNITEQGLLKVESLGGHDERNLPGQKVQVRTERGLLTGIFGGVSAHYRKFEQESKLKKVRESYIDVGVNSKQEAEALGITIGNPVTWLSHVELLGDETTGRLVGKGFDDRAGCAVLIKLLEEMNDFRGEIIAVFTVQEEIGLRGARIVAESVKADMAIAIDTTAASDTLEAVLDDVLAIGKGTGIKVMDFSLISHPSIKRRLIDVAQEHGIPFQLEVFPGIGTDGGAMHLANNGIPTGVLSIPSRNAHSPIEVIDLNDVKATKKLLELFIASLEEKAQFRFMDVTQ</sequence>
<keyword evidence="10" id="KW-1185">Reference proteome</keyword>